<dbReference type="Gene3D" id="1.10.10.10">
    <property type="entry name" value="Winged helix-like DNA-binding domain superfamily/Winged helix DNA-binding domain"/>
    <property type="match status" value="1"/>
</dbReference>
<organism evidence="3 4">
    <name type="scientific">Diaphorobacter aerolatus</name>
    <dbReference type="NCBI Taxonomy" id="1288495"/>
    <lineage>
        <taxon>Bacteria</taxon>
        <taxon>Pseudomonadati</taxon>
        <taxon>Pseudomonadota</taxon>
        <taxon>Betaproteobacteria</taxon>
        <taxon>Burkholderiales</taxon>
        <taxon>Comamonadaceae</taxon>
        <taxon>Diaphorobacter</taxon>
    </lineage>
</organism>
<gene>
    <name evidence="3" type="ORF">H9K75_22120</name>
</gene>
<dbReference type="Pfam" id="PF00126">
    <property type="entry name" value="HTH_1"/>
    <property type="match status" value="1"/>
</dbReference>
<keyword evidence="4" id="KW-1185">Reference proteome</keyword>
<proteinExistence type="inferred from homology"/>
<dbReference type="GO" id="GO:0003700">
    <property type="term" value="F:DNA-binding transcription factor activity"/>
    <property type="evidence" value="ECO:0007669"/>
    <property type="project" value="InterPro"/>
</dbReference>
<dbReference type="InterPro" id="IPR058163">
    <property type="entry name" value="LysR-type_TF_proteobact-type"/>
</dbReference>
<name>A0A7H0GQU0_9BURK</name>
<dbReference type="InterPro" id="IPR036390">
    <property type="entry name" value="WH_DNA-bd_sf"/>
</dbReference>
<dbReference type="SUPFAM" id="SSF46785">
    <property type="entry name" value="Winged helix' DNA-binding domain"/>
    <property type="match status" value="1"/>
</dbReference>
<dbReference type="KEGG" id="daer:H9K75_22120"/>
<dbReference type="InterPro" id="IPR000847">
    <property type="entry name" value="LysR_HTH_N"/>
</dbReference>
<comment type="similarity">
    <text evidence="1">Belongs to the LysR transcriptional regulatory family.</text>
</comment>
<dbReference type="GO" id="GO:0006351">
    <property type="term" value="P:DNA-templated transcription"/>
    <property type="evidence" value="ECO:0007669"/>
    <property type="project" value="TreeGrafter"/>
</dbReference>
<dbReference type="Proteomes" id="UP000516028">
    <property type="component" value="Chromosome"/>
</dbReference>
<accession>A0A7H0GQU0</accession>
<dbReference type="PANTHER" id="PTHR30537:SF3">
    <property type="entry name" value="TRANSCRIPTIONAL REGULATORY PROTEIN"/>
    <property type="match status" value="1"/>
</dbReference>
<dbReference type="GO" id="GO:0043565">
    <property type="term" value="F:sequence-specific DNA binding"/>
    <property type="evidence" value="ECO:0007669"/>
    <property type="project" value="TreeGrafter"/>
</dbReference>
<evidence type="ECO:0000313" key="3">
    <source>
        <dbReference type="EMBL" id="QNP50656.1"/>
    </source>
</evidence>
<dbReference type="InterPro" id="IPR036388">
    <property type="entry name" value="WH-like_DNA-bd_sf"/>
</dbReference>
<dbReference type="PROSITE" id="PS50931">
    <property type="entry name" value="HTH_LYSR"/>
    <property type="match status" value="1"/>
</dbReference>
<dbReference type="PANTHER" id="PTHR30537">
    <property type="entry name" value="HTH-TYPE TRANSCRIPTIONAL REGULATOR"/>
    <property type="match status" value="1"/>
</dbReference>
<reference evidence="3 4" key="1">
    <citation type="submission" date="2020-08" db="EMBL/GenBank/DDBJ databases">
        <title>Genome sequence of Diaphorobacter aerolatus KACC 16536T.</title>
        <authorList>
            <person name="Hyun D.-W."/>
            <person name="Bae J.-W."/>
        </authorList>
    </citation>
    <scope>NUCLEOTIDE SEQUENCE [LARGE SCALE GENOMIC DNA]</scope>
    <source>
        <strain evidence="3 4">KACC 16536</strain>
    </source>
</reference>
<dbReference type="AlphaFoldDB" id="A0A7H0GQU0"/>
<evidence type="ECO:0000313" key="4">
    <source>
        <dbReference type="Proteomes" id="UP000516028"/>
    </source>
</evidence>
<feature type="domain" description="HTH lysR-type" evidence="2">
    <location>
        <begin position="1"/>
        <end position="58"/>
    </location>
</feature>
<evidence type="ECO:0000259" key="2">
    <source>
        <dbReference type="PROSITE" id="PS50931"/>
    </source>
</evidence>
<evidence type="ECO:0000256" key="1">
    <source>
        <dbReference type="ARBA" id="ARBA00009437"/>
    </source>
</evidence>
<protein>
    <submittedName>
        <fullName evidence="3">LysR family transcriptional regulator</fullName>
    </submittedName>
</protein>
<dbReference type="EMBL" id="CP060783">
    <property type="protein sequence ID" value="QNP50656.1"/>
    <property type="molecule type" value="Genomic_DNA"/>
</dbReference>
<sequence>MDLAGVAVFLQTAAAGNLSAAARRLGIPPLAAARRLASLENGLGVRLMHRTTRSVSLTTEGEAFLPFATTIQEAAEAPRWPVQIPPPVATPNSPGKTGWIMTTQCRWRCVRRPL</sequence>